<evidence type="ECO:0000256" key="8">
    <source>
        <dbReference type="ARBA" id="ARBA00022989"/>
    </source>
</evidence>
<dbReference type="RefSeq" id="WP_251806274.1">
    <property type="nucleotide sequence ID" value="NZ_CP166679.1"/>
</dbReference>
<keyword evidence="13" id="KW-1185">Reference proteome</keyword>
<dbReference type="PROSITE" id="PS52015">
    <property type="entry name" value="TONB_CTD"/>
    <property type="match status" value="1"/>
</dbReference>
<keyword evidence="6 10" id="KW-0812">Transmembrane</keyword>
<evidence type="ECO:0000256" key="5">
    <source>
        <dbReference type="ARBA" id="ARBA00022519"/>
    </source>
</evidence>
<keyword evidence="4" id="KW-1003">Cell membrane</keyword>
<accession>A0ABW5VHB0</accession>
<sequence>MELKKNPKADLNKKSGLFFVIGLVLVLFVVWRALELRTYPKENAVVQMLTEPDNLDEVVPITEAMKLPPPTIPPAAPEVIEIVDDVDEIEETVIQSTETDQEAVVEVAPLKVEDIVVEEVEEDDVEVPFAVIENVPIFPGCNGKSNESLKACFQKKIQEHIQKHFTYPDVAVELGIEGRVYVQFIIDNTGNITQIKTRGPDKLLEKEANRIIAALPQMVPGKQRGRSVKVSYTIPITFRLQ</sequence>
<dbReference type="InterPro" id="IPR037682">
    <property type="entry name" value="TonB_C"/>
</dbReference>
<keyword evidence="9 10" id="KW-0472">Membrane</keyword>
<comment type="caution">
    <text evidence="12">The sequence shown here is derived from an EMBL/GenBank/DDBJ whole genome shotgun (WGS) entry which is preliminary data.</text>
</comment>
<proteinExistence type="inferred from homology"/>
<evidence type="ECO:0000256" key="2">
    <source>
        <dbReference type="ARBA" id="ARBA00006555"/>
    </source>
</evidence>
<organism evidence="12 13">
    <name type="scientific">Arenibacter antarcticus</name>
    <dbReference type="NCBI Taxonomy" id="2040469"/>
    <lineage>
        <taxon>Bacteria</taxon>
        <taxon>Pseudomonadati</taxon>
        <taxon>Bacteroidota</taxon>
        <taxon>Flavobacteriia</taxon>
        <taxon>Flavobacteriales</taxon>
        <taxon>Flavobacteriaceae</taxon>
        <taxon>Arenibacter</taxon>
    </lineage>
</organism>
<comment type="subcellular location">
    <subcellularLocation>
        <location evidence="1">Cell inner membrane</location>
        <topology evidence="1">Single-pass membrane protein</topology>
        <orientation evidence="1">Periplasmic side</orientation>
    </subcellularLocation>
</comment>
<feature type="domain" description="TonB C-terminal" evidence="11">
    <location>
        <begin position="152"/>
        <end position="241"/>
    </location>
</feature>
<evidence type="ECO:0000256" key="10">
    <source>
        <dbReference type="SAM" id="Phobius"/>
    </source>
</evidence>
<evidence type="ECO:0000256" key="6">
    <source>
        <dbReference type="ARBA" id="ARBA00022692"/>
    </source>
</evidence>
<keyword evidence="7" id="KW-0653">Protein transport</keyword>
<evidence type="ECO:0000256" key="9">
    <source>
        <dbReference type="ARBA" id="ARBA00023136"/>
    </source>
</evidence>
<feature type="transmembrane region" description="Helical" evidence="10">
    <location>
        <begin position="16"/>
        <end position="34"/>
    </location>
</feature>
<reference evidence="13" key="1">
    <citation type="journal article" date="2019" name="Int. J. Syst. Evol. Microbiol.">
        <title>The Global Catalogue of Microorganisms (GCM) 10K type strain sequencing project: providing services to taxonomists for standard genome sequencing and annotation.</title>
        <authorList>
            <consortium name="The Broad Institute Genomics Platform"/>
            <consortium name="The Broad Institute Genome Sequencing Center for Infectious Disease"/>
            <person name="Wu L."/>
            <person name="Ma J."/>
        </authorList>
    </citation>
    <scope>NUCLEOTIDE SEQUENCE [LARGE SCALE GENOMIC DNA]</scope>
    <source>
        <strain evidence="13">KCTC 52924</strain>
    </source>
</reference>
<dbReference type="Proteomes" id="UP001597532">
    <property type="component" value="Unassembled WGS sequence"/>
</dbReference>
<keyword evidence="3" id="KW-0813">Transport</keyword>
<dbReference type="SUPFAM" id="SSF74653">
    <property type="entry name" value="TolA/TonB C-terminal domain"/>
    <property type="match status" value="1"/>
</dbReference>
<dbReference type="NCBIfam" id="TIGR01352">
    <property type="entry name" value="tonB_Cterm"/>
    <property type="match status" value="1"/>
</dbReference>
<evidence type="ECO:0000313" key="12">
    <source>
        <dbReference type="EMBL" id="MFD2791067.1"/>
    </source>
</evidence>
<evidence type="ECO:0000256" key="7">
    <source>
        <dbReference type="ARBA" id="ARBA00022927"/>
    </source>
</evidence>
<dbReference type="Pfam" id="PF03544">
    <property type="entry name" value="TonB_C"/>
    <property type="match status" value="1"/>
</dbReference>
<gene>
    <name evidence="12" type="ORF">ACFS1K_14925</name>
</gene>
<comment type="similarity">
    <text evidence="2">Belongs to the TonB family.</text>
</comment>
<keyword evidence="5" id="KW-0997">Cell inner membrane</keyword>
<protein>
    <submittedName>
        <fullName evidence="12">Energy transducer TonB</fullName>
    </submittedName>
</protein>
<evidence type="ECO:0000313" key="13">
    <source>
        <dbReference type="Proteomes" id="UP001597532"/>
    </source>
</evidence>
<dbReference type="EMBL" id="JBHUOK010000032">
    <property type="protein sequence ID" value="MFD2791067.1"/>
    <property type="molecule type" value="Genomic_DNA"/>
</dbReference>
<dbReference type="Gene3D" id="3.30.1150.10">
    <property type="match status" value="1"/>
</dbReference>
<evidence type="ECO:0000256" key="1">
    <source>
        <dbReference type="ARBA" id="ARBA00004383"/>
    </source>
</evidence>
<evidence type="ECO:0000256" key="4">
    <source>
        <dbReference type="ARBA" id="ARBA00022475"/>
    </source>
</evidence>
<dbReference type="PANTHER" id="PTHR33446">
    <property type="entry name" value="PROTEIN TONB-RELATED"/>
    <property type="match status" value="1"/>
</dbReference>
<keyword evidence="8 10" id="KW-1133">Transmembrane helix</keyword>
<name>A0ABW5VHB0_9FLAO</name>
<evidence type="ECO:0000259" key="11">
    <source>
        <dbReference type="PROSITE" id="PS52015"/>
    </source>
</evidence>
<dbReference type="PANTHER" id="PTHR33446:SF2">
    <property type="entry name" value="PROTEIN TONB"/>
    <property type="match status" value="1"/>
</dbReference>
<dbReference type="InterPro" id="IPR051045">
    <property type="entry name" value="TonB-dependent_transducer"/>
</dbReference>
<evidence type="ECO:0000256" key="3">
    <source>
        <dbReference type="ARBA" id="ARBA00022448"/>
    </source>
</evidence>
<dbReference type="InterPro" id="IPR006260">
    <property type="entry name" value="TonB/TolA_C"/>
</dbReference>